<dbReference type="Pfam" id="PF05191">
    <property type="entry name" value="ADK_lid"/>
    <property type="match status" value="1"/>
</dbReference>
<keyword evidence="2" id="KW-0547">Nucleotide-binding</keyword>
<dbReference type="HAMAP" id="MF_00235">
    <property type="entry name" value="Adenylate_kinase_Adk"/>
    <property type="match status" value="1"/>
</dbReference>
<keyword evidence="3" id="KW-0418">Kinase</keyword>
<sequence>MENMEELRAAIKGKKTLVFGPPGCGKGNRSKDLEALGLVHVSSGIALRAKVRDDPDSELSKKAVDFMKRGELVPDDIVVPIIMEHLNRDECRKNGFVLDGFPRTKDQADVLFSQVGIDLVLYLDVPHKFLLYGIVEGNRRLCVDCATGYSDFDPPRKEGVCDKCAGKLIKRTDDNVKTVENRLKLYEEQTKLFLRDIEIKATVEILPITVSDEEVIDDKYLKKLKGRVYWVQTDQGSKARMLNLEGMKKRLYNLLAETFIVPAKRD</sequence>
<dbReference type="SUPFAM" id="SSF57774">
    <property type="entry name" value="Microbial and mitochondrial ADK, insert 'zinc finger' domain"/>
    <property type="match status" value="1"/>
</dbReference>
<feature type="domain" description="Adenylate kinase active site lid" evidence="4">
    <location>
        <begin position="139"/>
        <end position="173"/>
    </location>
</feature>
<keyword evidence="1" id="KW-0808">Transferase</keyword>
<dbReference type="GO" id="GO:0004017">
    <property type="term" value="F:AMP kinase activity"/>
    <property type="evidence" value="ECO:0007669"/>
    <property type="project" value="InterPro"/>
</dbReference>
<proteinExistence type="inferred from homology"/>
<protein>
    <recommendedName>
        <fullName evidence="4">Adenylate kinase active site lid domain-containing protein</fullName>
    </recommendedName>
</protein>
<comment type="caution">
    <text evidence="5">The sequence shown here is derived from an EMBL/GenBank/DDBJ whole genome shotgun (WGS) entry which is preliminary data.</text>
</comment>
<evidence type="ECO:0000259" key="4">
    <source>
        <dbReference type="Pfam" id="PF05191"/>
    </source>
</evidence>
<dbReference type="AlphaFoldDB" id="A0A0F9S057"/>
<dbReference type="EMBL" id="LAZR01000696">
    <property type="protein sequence ID" value="KKN60449.1"/>
    <property type="molecule type" value="Genomic_DNA"/>
</dbReference>
<evidence type="ECO:0000256" key="3">
    <source>
        <dbReference type="ARBA" id="ARBA00022777"/>
    </source>
</evidence>
<evidence type="ECO:0000256" key="2">
    <source>
        <dbReference type="ARBA" id="ARBA00022741"/>
    </source>
</evidence>
<dbReference type="InterPro" id="IPR007862">
    <property type="entry name" value="Adenylate_kinase_lid-dom"/>
</dbReference>
<dbReference type="GO" id="GO:0005524">
    <property type="term" value="F:ATP binding"/>
    <property type="evidence" value="ECO:0007669"/>
    <property type="project" value="InterPro"/>
</dbReference>
<reference evidence="5" key="1">
    <citation type="journal article" date="2015" name="Nature">
        <title>Complex archaea that bridge the gap between prokaryotes and eukaryotes.</title>
        <authorList>
            <person name="Spang A."/>
            <person name="Saw J.H."/>
            <person name="Jorgensen S.L."/>
            <person name="Zaremba-Niedzwiedzka K."/>
            <person name="Martijn J."/>
            <person name="Lind A.E."/>
            <person name="van Eijk R."/>
            <person name="Schleper C."/>
            <person name="Guy L."/>
            <person name="Ettema T.J."/>
        </authorList>
    </citation>
    <scope>NUCLEOTIDE SEQUENCE</scope>
</reference>
<dbReference type="Pfam" id="PF00406">
    <property type="entry name" value="ADK"/>
    <property type="match status" value="1"/>
</dbReference>
<dbReference type="InterPro" id="IPR000850">
    <property type="entry name" value="Adenylat/UMP-CMP_kin"/>
</dbReference>
<dbReference type="PANTHER" id="PTHR23359">
    <property type="entry name" value="NUCLEOTIDE KINASE"/>
    <property type="match status" value="1"/>
</dbReference>
<accession>A0A0F9S057</accession>
<dbReference type="PRINTS" id="PR00094">
    <property type="entry name" value="ADENYLTKNASE"/>
</dbReference>
<dbReference type="InterPro" id="IPR036193">
    <property type="entry name" value="ADK_active_lid_dom_sf"/>
</dbReference>
<gene>
    <name evidence="5" type="ORF">LCGC14_0532070</name>
</gene>
<organism evidence="5">
    <name type="scientific">marine sediment metagenome</name>
    <dbReference type="NCBI Taxonomy" id="412755"/>
    <lineage>
        <taxon>unclassified sequences</taxon>
        <taxon>metagenomes</taxon>
        <taxon>ecological metagenomes</taxon>
    </lineage>
</organism>
<dbReference type="InterPro" id="IPR033690">
    <property type="entry name" value="Adenylat_kinase_CS"/>
</dbReference>
<dbReference type="CDD" id="cd01428">
    <property type="entry name" value="ADK"/>
    <property type="match status" value="1"/>
</dbReference>
<dbReference type="InterPro" id="IPR027417">
    <property type="entry name" value="P-loop_NTPase"/>
</dbReference>
<evidence type="ECO:0000313" key="5">
    <source>
        <dbReference type="EMBL" id="KKN60449.1"/>
    </source>
</evidence>
<dbReference type="SUPFAM" id="SSF52540">
    <property type="entry name" value="P-loop containing nucleoside triphosphate hydrolases"/>
    <property type="match status" value="1"/>
</dbReference>
<dbReference type="PROSITE" id="PS00113">
    <property type="entry name" value="ADENYLATE_KINASE"/>
    <property type="match status" value="1"/>
</dbReference>
<dbReference type="Gene3D" id="3.40.50.300">
    <property type="entry name" value="P-loop containing nucleotide triphosphate hydrolases"/>
    <property type="match status" value="1"/>
</dbReference>
<evidence type="ECO:0000256" key="1">
    <source>
        <dbReference type="ARBA" id="ARBA00022679"/>
    </source>
</evidence>
<name>A0A0F9S057_9ZZZZ</name>